<feature type="domain" description="Dinitrogenase iron-molybdenum cofactor biosynthesis" evidence="2">
    <location>
        <begin position="11"/>
        <end position="100"/>
    </location>
</feature>
<feature type="region of interest" description="Disordered" evidence="1">
    <location>
        <begin position="110"/>
        <end position="133"/>
    </location>
</feature>
<gene>
    <name evidence="3" type="ORF">C7B82_07260</name>
</gene>
<dbReference type="OrthoDB" id="280278at2"/>
<dbReference type="InterPro" id="IPR051840">
    <property type="entry name" value="NifX/NifY_domain"/>
</dbReference>
<dbReference type="Proteomes" id="UP000239576">
    <property type="component" value="Unassembled WGS sequence"/>
</dbReference>
<name>A0A2T1EFX9_9CYAN</name>
<comment type="caution">
    <text evidence="3">The sequence shown here is derived from an EMBL/GenBank/DDBJ whole genome shotgun (WGS) entry which is preliminary data.</text>
</comment>
<evidence type="ECO:0000256" key="1">
    <source>
        <dbReference type="SAM" id="MobiDB-lite"/>
    </source>
</evidence>
<keyword evidence="4" id="KW-1185">Reference proteome</keyword>
<accession>A0A2T1EFX9</accession>
<evidence type="ECO:0000313" key="3">
    <source>
        <dbReference type="EMBL" id="PSB31614.1"/>
    </source>
</evidence>
<dbReference type="Pfam" id="PF02579">
    <property type="entry name" value="Nitro_FeMo-Co"/>
    <property type="match status" value="1"/>
</dbReference>
<sequence>MKIAVSSQNQTNVTAHLGHCQKFWIYDVDDTTIQTKQLLRITKDQSFHESSPKDSHPLDTVQVLISGGIGRGLARRLQSKGIQPLITAETDLDAAVMAYLDDTLVVMTPEEHHQREHGDAPGHRHGKPEHSPE</sequence>
<organism evidence="3 4">
    <name type="scientific">Stenomitos frigidus ULC18</name>
    <dbReference type="NCBI Taxonomy" id="2107698"/>
    <lineage>
        <taxon>Bacteria</taxon>
        <taxon>Bacillati</taxon>
        <taxon>Cyanobacteriota</taxon>
        <taxon>Cyanophyceae</taxon>
        <taxon>Leptolyngbyales</taxon>
        <taxon>Leptolyngbyaceae</taxon>
        <taxon>Stenomitos</taxon>
    </lineage>
</organism>
<dbReference type="AlphaFoldDB" id="A0A2T1EFX9"/>
<dbReference type="EMBL" id="PVWK01000034">
    <property type="protein sequence ID" value="PSB31614.1"/>
    <property type="molecule type" value="Genomic_DNA"/>
</dbReference>
<dbReference type="PANTHER" id="PTHR33937:SF2">
    <property type="entry name" value="DINITROGENASE IRON-MOLYBDENUM COFACTOR BIOSYNTHESIS DOMAIN-CONTAINING PROTEIN"/>
    <property type="match status" value="1"/>
</dbReference>
<protein>
    <submittedName>
        <fullName evidence="3">Nitrogen fixation protein</fullName>
    </submittedName>
</protein>
<dbReference type="InterPro" id="IPR003731">
    <property type="entry name" value="Di-Nase_FeMo-co_biosynth"/>
</dbReference>
<dbReference type="RefSeq" id="WP_106255646.1">
    <property type="nucleotide sequence ID" value="NZ_CAWNSW010000029.1"/>
</dbReference>
<dbReference type="SUPFAM" id="SSF53146">
    <property type="entry name" value="Nitrogenase accessory factor-like"/>
    <property type="match status" value="1"/>
</dbReference>
<reference evidence="4" key="1">
    <citation type="submission" date="2018-02" db="EMBL/GenBank/DDBJ databases">
        <authorList>
            <person name="Moore K."/>
            <person name="Momper L."/>
        </authorList>
    </citation>
    <scope>NUCLEOTIDE SEQUENCE [LARGE SCALE GENOMIC DNA]</scope>
    <source>
        <strain evidence="4">ULC18</strain>
    </source>
</reference>
<evidence type="ECO:0000313" key="4">
    <source>
        <dbReference type="Proteomes" id="UP000239576"/>
    </source>
</evidence>
<reference evidence="3 4" key="2">
    <citation type="submission" date="2018-03" db="EMBL/GenBank/DDBJ databases">
        <title>The ancient ancestry and fast evolution of plastids.</title>
        <authorList>
            <person name="Moore K.R."/>
            <person name="Magnabosco C."/>
            <person name="Momper L."/>
            <person name="Gold D.A."/>
            <person name="Bosak T."/>
            <person name="Fournier G.P."/>
        </authorList>
    </citation>
    <scope>NUCLEOTIDE SEQUENCE [LARGE SCALE GENOMIC DNA]</scope>
    <source>
        <strain evidence="3 4">ULC18</strain>
    </source>
</reference>
<evidence type="ECO:0000259" key="2">
    <source>
        <dbReference type="Pfam" id="PF02579"/>
    </source>
</evidence>
<proteinExistence type="predicted"/>
<dbReference type="Gene3D" id="3.30.420.130">
    <property type="entry name" value="Dinitrogenase iron-molybdenum cofactor biosynthesis domain"/>
    <property type="match status" value="1"/>
</dbReference>
<dbReference type="PANTHER" id="PTHR33937">
    <property type="entry name" value="IRON-MOLYBDENUM PROTEIN-RELATED-RELATED"/>
    <property type="match status" value="1"/>
</dbReference>
<dbReference type="InterPro" id="IPR036105">
    <property type="entry name" value="DiNase_FeMo-co_biosyn_sf"/>
</dbReference>